<evidence type="ECO:0000313" key="11">
    <source>
        <dbReference type="Proteomes" id="UP000461162"/>
    </source>
</evidence>
<evidence type="ECO:0000313" key="10">
    <source>
        <dbReference type="EMBL" id="MUM76241.1"/>
    </source>
</evidence>
<keyword evidence="3 10" id="KW-0808">Transferase</keyword>
<proteinExistence type="predicted"/>
<dbReference type="SFLD" id="SFLDS00029">
    <property type="entry name" value="Radical_SAM"/>
    <property type="match status" value="1"/>
</dbReference>
<evidence type="ECO:0000256" key="1">
    <source>
        <dbReference type="ARBA" id="ARBA00001966"/>
    </source>
</evidence>
<comment type="caution">
    <text evidence="10">The sequence shown here is derived from an EMBL/GenBank/DDBJ whole genome shotgun (WGS) entry which is preliminary data.</text>
</comment>
<evidence type="ECO:0000256" key="4">
    <source>
        <dbReference type="ARBA" id="ARBA00022691"/>
    </source>
</evidence>
<dbReference type="PROSITE" id="PS01278">
    <property type="entry name" value="MTTASE_RADICAL"/>
    <property type="match status" value="1"/>
</dbReference>
<dbReference type="CDD" id="cd01335">
    <property type="entry name" value="Radical_SAM"/>
    <property type="match status" value="1"/>
</dbReference>
<name>A0A7K1KJR9_9BACT</name>
<dbReference type="GO" id="GO:0005829">
    <property type="term" value="C:cytosol"/>
    <property type="evidence" value="ECO:0007669"/>
    <property type="project" value="TreeGrafter"/>
</dbReference>
<dbReference type="SUPFAM" id="SSF102114">
    <property type="entry name" value="Radical SAM enzymes"/>
    <property type="match status" value="1"/>
</dbReference>
<evidence type="ECO:0000256" key="2">
    <source>
        <dbReference type="ARBA" id="ARBA00022485"/>
    </source>
</evidence>
<dbReference type="SFLD" id="SFLDG01082">
    <property type="entry name" value="B12-binding_domain_containing"/>
    <property type="match status" value="1"/>
</dbReference>
<dbReference type="Gene3D" id="3.80.30.20">
    <property type="entry name" value="tm_1862 like domain"/>
    <property type="match status" value="1"/>
</dbReference>
<dbReference type="SMART" id="SM00729">
    <property type="entry name" value="Elp3"/>
    <property type="match status" value="1"/>
</dbReference>
<dbReference type="InterPro" id="IPR013848">
    <property type="entry name" value="Methylthiotransferase_N"/>
</dbReference>
<evidence type="ECO:0000256" key="5">
    <source>
        <dbReference type="ARBA" id="ARBA00022723"/>
    </source>
</evidence>
<dbReference type="InterPro" id="IPR038135">
    <property type="entry name" value="Methylthiotransferase_N_sf"/>
</dbReference>
<gene>
    <name evidence="10" type="ORF">GKC30_01185</name>
</gene>
<keyword evidence="4" id="KW-0949">S-adenosyl-L-methionine</keyword>
<accession>A0A7K1KJR9</accession>
<organism evidence="10 11">
    <name type="scientific">Pseudodesulfovibrio alkaliphilus</name>
    <dbReference type="NCBI Taxonomy" id="2661613"/>
    <lineage>
        <taxon>Bacteria</taxon>
        <taxon>Pseudomonadati</taxon>
        <taxon>Thermodesulfobacteriota</taxon>
        <taxon>Desulfovibrionia</taxon>
        <taxon>Desulfovibrionales</taxon>
        <taxon>Desulfovibrionaceae</taxon>
    </lineage>
</organism>
<evidence type="ECO:0000259" key="9">
    <source>
        <dbReference type="PROSITE" id="PS51918"/>
    </source>
</evidence>
<dbReference type="InterPro" id="IPR020612">
    <property type="entry name" value="Methylthiotransferase_CS"/>
</dbReference>
<dbReference type="NCBIfam" id="TIGR00089">
    <property type="entry name" value="MiaB/RimO family radical SAM methylthiotransferase"/>
    <property type="match status" value="1"/>
</dbReference>
<keyword evidence="11" id="KW-1185">Reference proteome</keyword>
<keyword evidence="5" id="KW-0479">Metal-binding</keyword>
<comment type="cofactor">
    <cofactor evidence="1">
        <name>[4Fe-4S] cluster</name>
        <dbReference type="ChEBI" id="CHEBI:49883"/>
    </cofactor>
</comment>
<dbReference type="RefSeq" id="WP_155931691.1">
    <property type="nucleotide sequence ID" value="NZ_WODC01000001.1"/>
</dbReference>
<dbReference type="PROSITE" id="PS51918">
    <property type="entry name" value="RADICAL_SAM"/>
    <property type="match status" value="1"/>
</dbReference>
<dbReference type="Gene3D" id="3.40.50.12160">
    <property type="entry name" value="Methylthiotransferase, N-terminal domain"/>
    <property type="match status" value="1"/>
</dbReference>
<evidence type="ECO:0000259" key="8">
    <source>
        <dbReference type="PROSITE" id="PS51449"/>
    </source>
</evidence>
<dbReference type="Pfam" id="PF00919">
    <property type="entry name" value="UPF0004"/>
    <property type="match status" value="1"/>
</dbReference>
<dbReference type="InterPro" id="IPR005839">
    <property type="entry name" value="Methylthiotransferase"/>
</dbReference>
<dbReference type="InterPro" id="IPR006638">
    <property type="entry name" value="Elp3/MiaA/NifB-like_rSAM"/>
</dbReference>
<evidence type="ECO:0000256" key="7">
    <source>
        <dbReference type="ARBA" id="ARBA00023014"/>
    </source>
</evidence>
<sequence>MIRLFTATLGCKINQYETRAIAEAWTGDGWAAETDSAGEADLILVNSCAVTANAVADLRQTVRRLNRANPEAEIIVTGCAAQVMADELAGLPGVVRVVPQADKAALLDGPGPMSDAPSAAPGTARHCGGYAPFSISGYSRARAVVKVQDGCSHHCTYCIVPLTRGPSVSRPPRDVVDEASRLLDAGFRELVVSGINLRHYGRELPGRMDFWDLLARLDRELGPRWAGRARLRISSVEPGQLDSKALDVLAASSMVCPQLHLSLQSGDRDVLRAMGRGHYDPCGAVDFLARLGRVWPVMGLGADLITGFPGEGESAFANTLALCRELPLTYAHVFPYSERPGTRAADMAGQVPVPERKERAARLRTLVARRKRTFRERLAGLPSLDVLVQDGQGNGVCEFYAGCRLTRLADGVGPRSLVRARPTGIERGVVLVEPLAERRSDAGNPAEEGLA</sequence>
<evidence type="ECO:0000256" key="6">
    <source>
        <dbReference type="ARBA" id="ARBA00023004"/>
    </source>
</evidence>
<dbReference type="GO" id="GO:0051539">
    <property type="term" value="F:4 iron, 4 sulfur cluster binding"/>
    <property type="evidence" value="ECO:0007669"/>
    <property type="project" value="UniProtKB-KW"/>
</dbReference>
<dbReference type="PANTHER" id="PTHR43020:SF2">
    <property type="entry name" value="MITOCHONDRIAL TRNA METHYLTHIOTRANSFERASE CDK5RAP1"/>
    <property type="match status" value="1"/>
</dbReference>
<dbReference type="GO" id="GO:0046872">
    <property type="term" value="F:metal ion binding"/>
    <property type="evidence" value="ECO:0007669"/>
    <property type="project" value="UniProtKB-KW"/>
</dbReference>
<dbReference type="EC" id="2.8.4.-" evidence="10"/>
<dbReference type="InterPro" id="IPR007197">
    <property type="entry name" value="rSAM"/>
</dbReference>
<feature type="domain" description="MTTase N-terminal" evidence="8">
    <location>
        <begin position="2"/>
        <end position="118"/>
    </location>
</feature>
<dbReference type="InterPro" id="IPR058240">
    <property type="entry name" value="rSAM_sf"/>
</dbReference>
<dbReference type="GO" id="GO:0035597">
    <property type="term" value="F:tRNA-2-methylthio-N(6)-dimethylallyladenosine(37) synthase activity"/>
    <property type="evidence" value="ECO:0007669"/>
    <property type="project" value="TreeGrafter"/>
</dbReference>
<dbReference type="EMBL" id="WODC01000001">
    <property type="protein sequence ID" value="MUM76241.1"/>
    <property type="molecule type" value="Genomic_DNA"/>
</dbReference>
<keyword evidence="6" id="KW-0408">Iron</keyword>
<evidence type="ECO:0000256" key="3">
    <source>
        <dbReference type="ARBA" id="ARBA00022679"/>
    </source>
</evidence>
<reference evidence="10 11" key="1">
    <citation type="submission" date="2019-11" db="EMBL/GenBank/DDBJ databases">
        <title>Pseudodesulfovibrio alkaliphilus, sp. nov., an alkaliphilic sulfate-reducing bacteria from mud volcano of Taman peninsula, Russia.</title>
        <authorList>
            <person name="Frolova A."/>
            <person name="Merkel A.Y."/>
            <person name="Slobodkin A.I."/>
        </authorList>
    </citation>
    <scope>NUCLEOTIDE SEQUENCE [LARGE SCALE GENOMIC DNA]</scope>
    <source>
        <strain evidence="10 11">F-1</strain>
    </source>
</reference>
<dbReference type="PROSITE" id="PS51449">
    <property type="entry name" value="MTTASE_N"/>
    <property type="match status" value="1"/>
</dbReference>
<dbReference type="PANTHER" id="PTHR43020">
    <property type="entry name" value="CDK5 REGULATORY SUBUNIT-ASSOCIATED PROTEIN 1"/>
    <property type="match status" value="1"/>
</dbReference>
<feature type="domain" description="Radical SAM core" evidence="9">
    <location>
        <begin position="137"/>
        <end position="376"/>
    </location>
</feature>
<dbReference type="Pfam" id="PF04055">
    <property type="entry name" value="Radical_SAM"/>
    <property type="match status" value="1"/>
</dbReference>
<keyword evidence="7" id="KW-0411">Iron-sulfur</keyword>
<dbReference type="AlphaFoldDB" id="A0A7K1KJR9"/>
<dbReference type="Proteomes" id="UP000461162">
    <property type="component" value="Unassembled WGS sequence"/>
</dbReference>
<keyword evidence="2" id="KW-0004">4Fe-4S</keyword>
<protein>
    <submittedName>
        <fullName evidence="10">MiaB/RimO family radical SAM methylthiotransferase</fullName>
        <ecNumber evidence="10">2.8.4.-</ecNumber>
    </submittedName>
</protein>
<dbReference type="InterPro" id="IPR023404">
    <property type="entry name" value="rSAM_horseshoe"/>
</dbReference>